<feature type="region of interest" description="Disordered" evidence="1">
    <location>
        <begin position="229"/>
        <end position="256"/>
    </location>
</feature>
<reference evidence="3" key="1">
    <citation type="submission" date="2019-10" db="EMBL/GenBank/DDBJ databases">
        <title>Streptomyces sp. nov., a novel actinobacterium isolated from alkaline environment.</title>
        <authorList>
            <person name="Golinska P."/>
        </authorList>
    </citation>
    <scope>NUCLEOTIDE SEQUENCE [LARGE SCALE GENOMIC DNA]</scope>
    <source>
        <strain evidence="3">DSM 42108</strain>
    </source>
</reference>
<evidence type="ECO:0000256" key="1">
    <source>
        <dbReference type="SAM" id="MobiDB-lite"/>
    </source>
</evidence>
<dbReference type="SUPFAM" id="SSF53182">
    <property type="entry name" value="Pyrrolidone carboxyl peptidase (pyroglutamate aminopeptidase)"/>
    <property type="match status" value="1"/>
</dbReference>
<dbReference type="Proteomes" id="UP000530234">
    <property type="component" value="Unassembled WGS sequence"/>
</dbReference>
<dbReference type="Gene3D" id="3.40.630.20">
    <property type="entry name" value="Peptidase C15, pyroglutamyl peptidase I-like"/>
    <property type="match status" value="1"/>
</dbReference>
<keyword evidence="3" id="KW-1185">Reference proteome</keyword>
<accession>A0A7W3XYS7</accession>
<dbReference type="AlphaFoldDB" id="A0A7W3XYS7"/>
<protein>
    <submittedName>
        <fullName evidence="2">Pyroglutamyl peptidase</fullName>
    </submittedName>
</protein>
<dbReference type="InterPro" id="IPR036440">
    <property type="entry name" value="Peptidase_C15-like_sf"/>
</dbReference>
<feature type="non-terminal residue" evidence="2">
    <location>
        <position position="286"/>
    </location>
</feature>
<evidence type="ECO:0000313" key="3">
    <source>
        <dbReference type="Proteomes" id="UP000530234"/>
    </source>
</evidence>
<gene>
    <name evidence="2" type="ORF">FOE67_22180</name>
</gene>
<name>A0A7W3XYS7_9ACTN</name>
<evidence type="ECO:0000313" key="2">
    <source>
        <dbReference type="EMBL" id="MBB0232131.1"/>
    </source>
</evidence>
<organism evidence="2 3">
    <name type="scientific">Streptomyces calidiresistens</name>
    <dbReference type="NCBI Taxonomy" id="1485586"/>
    <lineage>
        <taxon>Bacteria</taxon>
        <taxon>Bacillati</taxon>
        <taxon>Actinomycetota</taxon>
        <taxon>Actinomycetes</taxon>
        <taxon>Kitasatosporales</taxon>
        <taxon>Streptomycetaceae</taxon>
        <taxon>Streptomyces</taxon>
    </lineage>
</organism>
<sequence length="286" mass="30974">MSTDSGTTTEEFTEEARLDREIPDRVLRHGGHGDAVTAFTGALDAARDEEEALRVVRHHGRRLWRNAARRARETDGDDRPLYWTRLAMVRLLRARHPAGDPLGAALIAALERSSRGIGGNHLPAGGERLRVVITGFDPFGLDRDIRRGNPSGAAVLALHGTTLRTADGRTAHVEGVILPVRWHDFTDGIVEEALTPYLEEGPRRVDLFMTISRGRPGFFDLEAFNGARRGDTPDNAGVRAPGPVPVPPGPDGAEGPQWTRSTLPMERMVAAVEAEGGEAPATCLLA</sequence>
<dbReference type="EMBL" id="VKHS01000772">
    <property type="protein sequence ID" value="MBB0232131.1"/>
    <property type="molecule type" value="Genomic_DNA"/>
</dbReference>
<comment type="caution">
    <text evidence="2">The sequence shown here is derived from an EMBL/GenBank/DDBJ whole genome shotgun (WGS) entry which is preliminary data.</text>
</comment>
<proteinExistence type="predicted"/>